<feature type="domain" description="Response regulatory" evidence="12">
    <location>
        <begin position="631"/>
        <end position="750"/>
    </location>
</feature>
<dbReference type="SUPFAM" id="SSF47384">
    <property type="entry name" value="Homodimeric domain of signal transducing histidine kinase"/>
    <property type="match status" value="1"/>
</dbReference>
<dbReference type="PROSITE" id="PS50109">
    <property type="entry name" value="HIS_KIN"/>
    <property type="match status" value="1"/>
</dbReference>
<dbReference type="InterPro" id="IPR005467">
    <property type="entry name" value="His_kinase_dom"/>
</dbReference>
<dbReference type="Pfam" id="PF13426">
    <property type="entry name" value="PAS_9"/>
    <property type="match status" value="1"/>
</dbReference>
<dbReference type="Proteomes" id="UP001186452">
    <property type="component" value="Unassembled WGS sequence"/>
</dbReference>
<dbReference type="PROSITE" id="PS50885">
    <property type="entry name" value="HAMP"/>
    <property type="match status" value="1"/>
</dbReference>
<dbReference type="PROSITE" id="PS50110">
    <property type="entry name" value="RESPONSE_REGULATORY"/>
    <property type="match status" value="1"/>
</dbReference>
<comment type="catalytic activity">
    <reaction evidence="1">
        <text>ATP + protein L-histidine = ADP + protein N-phospho-L-histidine.</text>
        <dbReference type="EC" id="2.7.13.3"/>
    </reaction>
</comment>
<gene>
    <name evidence="16" type="ORF">R2X38_06750</name>
</gene>
<keyword evidence="6" id="KW-0418">Kinase</keyword>
<dbReference type="InterPro" id="IPR000014">
    <property type="entry name" value="PAS"/>
</dbReference>
<evidence type="ECO:0000256" key="1">
    <source>
        <dbReference type="ARBA" id="ARBA00000085"/>
    </source>
</evidence>
<dbReference type="InterPro" id="IPR011006">
    <property type="entry name" value="CheY-like_superfamily"/>
</dbReference>
<dbReference type="CDD" id="cd00130">
    <property type="entry name" value="PAS"/>
    <property type="match status" value="1"/>
</dbReference>
<dbReference type="EC" id="2.7.13.3" evidence="3"/>
<dbReference type="NCBIfam" id="TIGR00229">
    <property type="entry name" value="sensory_box"/>
    <property type="match status" value="1"/>
</dbReference>
<dbReference type="SMART" id="SM00448">
    <property type="entry name" value="REC"/>
    <property type="match status" value="1"/>
</dbReference>
<evidence type="ECO:0000256" key="9">
    <source>
        <dbReference type="SAM" id="Coils"/>
    </source>
</evidence>
<dbReference type="InterPro" id="IPR036097">
    <property type="entry name" value="HisK_dim/P_sf"/>
</dbReference>
<dbReference type="InterPro" id="IPR035965">
    <property type="entry name" value="PAS-like_dom_sf"/>
</dbReference>
<feature type="coiled-coil region" evidence="9">
    <location>
        <begin position="347"/>
        <end position="374"/>
    </location>
</feature>
<dbReference type="Pfam" id="PF00512">
    <property type="entry name" value="HisKA"/>
    <property type="match status" value="1"/>
</dbReference>
<dbReference type="Gene3D" id="3.40.50.2300">
    <property type="match status" value="1"/>
</dbReference>
<proteinExistence type="predicted"/>
<evidence type="ECO:0000256" key="4">
    <source>
        <dbReference type="ARBA" id="ARBA00022553"/>
    </source>
</evidence>
<keyword evidence="10" id="KW-0472">Membrane</keyword>
<dbReference type="SMART" id="SM00304">
    <property type="entry name" value="HAMP"/>
    <property type="match status" value="1"/>
</dbReference>
<dbReference type="CDD" id="cd00082">
    <property type="entry name" value="HisKA"/>
    <property type="match status" value="1"/>
</dbReference>
<feature type="domain" description="PAC" evidence="14">
    <location>
        <begin position="309"/>
        <end position="363"/>
    </location>
</feature>
<dbReference type="InterPro" id="IPR003660">
    <property type="entry name" value="HAMP_dom"/>
</dbReference>
<dbReference type="SMART" id="SM00387">
    <property type="entry name" value="HATPase_c"/>
    <property type="match status" value="1"/>
</dbReference>
<feature type="transmembrane region" description="Helical" evidence="10">
    <location>
        <begin position="6"/>
        <end position="27"/>
    </location>
</feature>
<keyword evidence="4 8" id="KW-0597">Phosphoprotein</keyword>
<dbReference type="InterPro" id="IPR001789">
    <property type="entry name" value="Sig_transdc_resp-reg_receiver"/>
</dbReference>
<evidence type="ECO:0000256" key="2">
    <source>
        <dbReference type="ARBA" id="ARBA00004370"/>
    </source>
</evidence>
<evidence type="ECO:0000259" key="15">
    <source>
        <dbReference type="PROSITE" id="PS50885"/>
    </source>
</evidence>
<name>A0ABU3ZF10_9GAMM</name>
<dbReference type="InterPro" id="IPR003594">
    <property type="entry name" value="HATPase_dom"/>
</dbReference>
<evidence type="ECO:0000259" key="14">
    <source>
        <dbReference type="PROSITE" id="PS50113"/>
    </source>
</evidence>
<dbReference type="InterPro" id="IPR003661">
    <property type="entry name" value="HisK_dim/P_dom"/>
</dbReference>
<dbReference type="CDD" id="cd16922">
    <property type="entry name" value="HATPase_EvgS-ArcB-TorS-like"/>
    <property type="match status" value="1"/>
</dbReference>
<dbReference type="SMART" id="SM00388">
    <property type="entry name" value="HisKA"/>
    <property type="match status" value="1"/>
</dbReference>
<feature type="transmembrane region" description="Helical" evidence="10">
    <location>
        <begin position="151"/>
        <end position="173"/>
    </location>
</feature>
<evidence type="ECO:0000259" key="13">
    <source>
        <dbReference type="PROSITE" id="PS50112"/>
    </source>
</evidence>
<dbReference type="SUPFAM" id="SSF52172">
    <property type="entry name" value="CheY-like"/>
    <property type="match status" value="1"/>
</dbReference>
<dbReference type="PROSITE" id="PS50112">
    <property type="entry name" value="PAS"/>
    <property type="match status" value="1"/>
</dbReference>
<keyword evidence="10" id="KW-1133">Transmembrane helix</keyword>
<dbReference type="InterPro" id="IPR001610">
    <property type="entry name" value="PAC"/>
</dbReference>
<accession>A0ABU3ZF10</accession>
<dbReference type="Pfam" id="PF00672">
    <property type="entry name" value="HAMP"/>
    <property type="match status" value="1"/>
</dbReference>
<evidence type="ECO:0000256" key="10">
    <source>
        <dbReference type="SAM" id="Phobius"/>
    </source>
</evidence>
<dbReference type="InterPro" id="IPR004358">
    <property type="entry name" value="Sig_transdc_His_kin-like_C"/>
</dbReference>
<keyword evidence="16" id="KW-0067">ATP-binding</keyword>
<dbReference type="PRINTS" id="PR00344">
    <property type="entry name" value="BCTRLSENSOR"/>
</dbReference>
<keyword evidence="16" id="KW-0547">Nucleotide-binding</keyword>
<evidence type="ECO:0000259" key="11">
    <source>
        <dbReference type="PROSITE" id="PS50109"/>
    </source>
</evidence>
<dbReference type="SUPFAM" id="SSF55785">
    <property type="entry name" value="PYP-like sensor domain (PAS domain)"/>
    <property type="match status" value="1"/>
</dbReference>
<dbReference type="EMBL" id="JAWJZI010000002">
    <property type="protein sequence ID" value="MDV5168694.1"/>
    <property type="molecule type" value="Genomic_DNA"/>
</dbReference>
<evidence type="ECO:0000313" key="17">
    <source>
        <dbReference type="Proteomes" id="UP001186452"/>
    </source>
</evidence>
<feature type="domain" description="PAS" evidence="13">
    <location>
        <begin position="237"/>
        <end position="283"/>
    </location>
</feature>
<evidence type="ECO:0000256" key="6">
    <source>
        <dbReference type="ARBA" id="ARBA00022777"/>
    </source>
</evidence>
<dbReference type="SMART" id="SM00091">
    <property type="entry name" value="PAS"/>
    <property type="match status" value="1"/>
</dbReference>
<dbReference type="RefSeq" id="WP_317521409.1">
    <property type="nucleotide sequence ID" value="NZ_JAWJZI010000002.1"/>
</dbReference>
<dbReference type="Pfam" id="PF00072">
    <property type="entry name" value="Response_reg"/>
    <property type="match status" value="1"/>
</dbReference>
<feature type="domain" description="HAMP" evidence="15">
    <location>
        <begin position="170"/>
        <end position="222"/>
    </location>
</feature>
<dbReference type="Pfam" id="PF02518">
    <property type="entry name" value="HATPase_c"/>
    <property type="match status" value="1"/>
</dbReference>
<dbReference type="Gene3D" id="6.10.340.10">
    <property type="match status" value="1"/>
</dbReference>
<dbReference type="InterPro" id="IPR036890">
    <property type="entry name" value="HATPase_C_sf"/>
</dbReference>
<evidence type="ECO:0000256" key="7">
    <source>
        <dbReference type="ARBA" id="ARBA00023012"/>
    </source>
</evidence>
<feature type="modified residue" description="4-aspartylphosphate" evidence="8">
    <location>
        <position position="680"/>
    </location>
</feature>
<evidence type="ECO:0000313" key="16">
    <source>
        <dbReference type="EMBL" id="MDV5168694.1"/>
    </source>
</evidence>
<comment type="subcellular location">
    <subcellularLocation>
        <location evidence="2">Membrane</location>
    </subcellularLocation>
</comment>
<organism evidence="16 17">
    <name type="scientific">Photobacterium rosenbergii</name>
    <dbReference type="NCBI Taxonomy" id="294936"/>
    <lineage>
        <taxon>Bacteria</taxon>
        <taxon>Pseudomonadati</taxon>
        <taxon>Pseudomonadota</taxon>
        <taxon>Gammaproteobacteria</taxon>
        <taxon>Vibrionales</taxon>
        <taxon>Vibrionaceae</taxon>
        <taxon>Photobacterium</taxon>
    </lineage>
</organism>
<dbReference type="Gene3D" id="3.30.450.20">
    <property type="entry name" value="PAS domain"/>
    <property type="match status" value="1"/>
</dbReference>
<keyword evidence="7" id="KW-0902">Two-component regulatory system</keyword>
<evidence type="ECO:0000256" key="8">
    <source>
        <dbReference type="PROSITE-ProRule" id="PRU00169"/>
    </source>
</evidence>
<dbReference type="PANTHER" id="PTHR45339:SF1">
    <property type="entry name" value="HYBRID SIGNAL TRANSDUCTION HISTIDINE KINASE J"/>
    <property type="match status" value="1"/>
</dbReference>
<dbReference type="Gene3D" id="1.10.287.130">
    <property type="match status" value="1"/>
</dbReference>
<keyword evidence="17" id="KW-1185">Reference proteome</keyword>
<evidence type="ECO:0000259" key="12">
    <source>
        <dbReference type="PROSITE" id="PS50110"/>
    </source>
</evidence>
<reference evidence="16 17" key="1">
    <citation type="submission" date="2023-10" db="EMBL/GenBank/DDBJ databases">
        <title>Marine bacteria isolated from horseshoe crab.</title>
        <authorList>
            <person name="Cheng T.H."/>
        </authorList>
    </citation>
    <scope>NUCLEOTIDE SEQUENCE [LARGE SCALE GENOMIC DNA]</scope>
    <source>
        <strain evidence="16 17">HSC6</strain>
    </source>
</reference>
<dbReference type="CDD" id="cd06225">
    <property type="entry name" value="HAMP"/>
    <property type="match status" value="1"/>
</dbReference>
<dbReference type="Gene3D" id="3.30.565.10">
    <property type="entry name" value="Histidine kinase-like ATPase, C-terminal domain"/>
    <property type="match status" value="1"/>
</dbReference>
<sequence>MTLRTKTIFGIALIEALVLAVLIFTGLKWLKTSNDSRLETGSKQLVSVFASASRDAVLATDLAYLDSFAQSITAEHNLVYVRITDRNGLELTRHGDYQNVTTHNLPSEVHDGVYDVCSEIVVAGEYYGKVEMGVRVKDFQALMSQATRMSLLIALIEMTLVAIFSFALGTYLLRRLEQLKKGVEQVGEIGPGGQITITGNDEVTRVGEAFNQMSLSLANAQADLAKKHQQQIALTEKVTELAQVAEHARDVIIITDAKGCITWVNPAFEALTGYSAKEVLGRQPGELLQGKGTDSETVTQMSDALAEKKAIKVELLNYTKQGQAYWVEMDISPVLNDAGEVVRFIAVERDITERRQVNKRLEEALEQATKANTAKSEFLANMSHEIRTPMNAVMGLSEMLLDSEVTSEQREKLKIINQSAENLVAIINDILDYSKIEAGKLTLNDAPFDLREVLEQAVELSAYQAKNKGLPVILDMTPSINTQVIGDKGRLNQILLNLLGNAVKFTPKGYVKLSVKEDLSGQTPTFRFTVEDTGMGIPAERLPFIMDKFEQVDNSATREFEGTGLGLAICNHLVALFGGKLQVESEEGKGSTFSFLIGFKPQASYVAGTFDVIARADNSHFVDESKLPVLTVLLAEDSQVNRMLVEAMLANSNLKLIFAKDGVEAVELYQQHQPDMVITDISMPNKDGYAVTKEIREMQQSSQSNWCPIIALSAHAMLEEQENCHQRGLDDYLTKPVKKNELVAMIAKWGDLADSAPECSSRYV</sequence>
<dbReference type="SMART" id="SM00086">
    <property type="entry name" value="PAC"/>
    <property type="match status" value="1"/>
</dbReference>
<dbReference type="InterPro" id="IPR000700">
    <property type="entry name" value="PAS-assoc_C"/>
</dbReference>
<keyword evidence="5" id="KW-0808">Transferase</keyword>
<evidence type="ECO:0000256" key="5">
    <source>
        <dbReference type="ARBA" id="ARBA00022679"/>
    </source>
</evidence>
<comment type="caution">
    <text evidence="16">The sequence shown here is derived from an EMBL/GenBank/DDBJ whole genome shotgun (WGS) entry which is preliminary data.</text>
</comment>
<dbReference type="SUPFAM" id="SSF55874">
    <property type="entry name" value="ATPase domain of HSP90 chaperone/DNA topoisomerase II/histidine kinase"/>
    <property type="match status" value="1"/>
</dbReference>
<dbReference type="CDD" id="cd17546">
    <property type="entry name" value="REC_hyHK_CKI1_RcsC-like"/>
    <property type="match status" value="1"/>
</dbReference>
<dbReference type="GO" id="GO:0005524">
    <property type="term" value="F:ATP binding"/>
    <property type="evidence" value="ECO:0007669"/>
    <property type="project" value="UniProtKB-KW"/>
</dbReference>
<evidence type="ECO:0000256" key="3">
    <source>
        <dbReference type="ARBA" id="ARBA00012438"/>
    </source>
</evidence>
<keyword evidence="9" id="KW-0175">Coiled coil</keyword>
<protein>
    <recommendedName>
        <fullName evidence="3">histidine kinase</fullName>
        <ecNumber evidence="3">2.7.13.3</ecNumber>
    </recommendedName>
</protein>
<dbReference type="PROSITE" id="PS50113">
    <property type="entry name" value="PAC"/>
    <property type="match status" value="1"/>
</dbReference>
<dbReference type="PANTHER" id="PTHR45339">
    <property type="entry name" value="HYBRID SIGNAL TRANSDUCTION HISTIDINE KINASE J"/>
    <property type="match status" value="1"/>
</dbReference>
<feature type="domain" description="Histidine kinase" evidence="11">
    <location>
        <begin position="381"/>
        <end position="601"/>
    </location>
</feature>
<keyword evidence="10" id="KW-0812">Transmembrane</keyword>